<dbReference type="KEGG" id="dli:dnl_03100"/>
<dbReference type="AlphaFoldDB" id="A0A975B3H3"/>
<sequence>MRLFFLYIICMMMFSLPATYNWVYAENTTSYKAYEVKAALLIKFIDFVKWPGESFSHEPDTFVLGILGYDVFEGIFDQFINKKIDHRHFKVQKFYNINEIRQVQILFISESEMECLPEILEKIREKHVLTVADTKGAAKEGVIINFIEKKGRIGFEINVDAKKQTKLHISSHLLRLAEIVSNKGNPR</sequence>
<gene>
    <name evidence="1" type="ORF">dnl_03100</name>
</gene>
<dbReference type="RefSeq" id="WP_207690000.1">
    <property type="nucleotide sequence ID" value="NZ_CP061799.1"/>
</dbReference>
<dbReference type="Pfam" id="PF13689">
    <property type="entry name" value="DUF4154"/>
    <property type="match status" value="1"/>
</dbReference>
<dbReference type="Proteomes" id="UP000663720">
    <property type="component" value="Chromosome"/>
</dbReference>
<dbReference type="EMBL" id="CP061799">
    <property type="protein sequence ID" value="QTA78099.1"/>
    <property type="molecule type" value="Genomic_DNA"/>
</dbReference>
<name>A0A975B3H3_9BACT</name>
<reference evidence="1" key="1">
    <citation type="journal article" date="2021" name="Microb. Physiol.">
        <title>Proteogenomic Insights into the Physiology of Marine, Sulfate-Reducing, Filamentous Desulfonema limicola and Desulfonema magnum.</title>
        <authorList>
            <person name="Schnaars V."/>
            <person name="Wohlbrand L."/>
            <person name="Scheve S."/>
            <person name="Hinrichs C."/>
            <person name="Reinhardt R."/>
            <person name="Rabus R."/>
        </authorList>
    </citation>
    <scope>NUCLEOTIDE SEQUENCE</scope>
    <source>
        <strain evidence="1">5ac10</strain>
    </source>
</reference>
<keyword evidence="2" id="KW-1185">Reference proteome</keyword>
<organism evidence="1 2">
    <name type="scientific">Desulfonema limicola</name>
    <dbReference type="NCBI Taxonomy" id="45656"/>
    <lineage>
        <taxon>Bacteria</taxon>
        <taxon>Pseudomonadati</taxon>
        <taxon>Thermodesulfobacteriota</taxon>
        <taxon>Desulfobacteria</taxon>
        <taxon>Desulfobacterales</taxon>
        <taxon>Desulfococcaceae</taxon>
        <taxon>Desulfonema</taxon>
    </lineage>
</organism>
<evidence type="ECO:0000313" key="1">
    <source>
        <dbReference type="EMBL" id="QTA78099.1"/>
    </source>
</evidence>
<proteinExistence type="predicted"/>
<evidence type="ECO:0000313" key="2">
    <source>
        <dbReference type="Proteomes" id="UP000663720"/>
    </source>
</evidence>
<protein>
    <submittedName>
        <fullName evidence="1">YfiR-like (DUF4154) domain-containing protein</fullName>
    </submittedName>
</protein>
<dbReference type="InterPro" id="IPR025293">
    <property type="entry name" value="YfiR/HmsC-like"/>
</dbReference>
<accession>A0A975B3H3</accession>